<reference evidence="2 3" key="1">
    <citation type="journal article" date="2020" name="Int. J. Syst. Evol. Microbiol.">
        <title>Reclassification of Streptomyces castelarensis and Streptomyces sporoclivatus as later heterotypic synonyms of Streptomyces antimycoticus.</title>
        <authorList>
            <person name="Komaki H."/>
            <person name="Tamura T."/>
        </authorList>
    </citation>
    <scope>NUCLEOTIDE SEQUENCE [LARGE SCALE GENOMIC DNA]</scope>
    <source>
        <strain evidence="2 3">NBRC 100767</strain>
    </source>
</reference>
<feature type="region of interest" description="Disordered" evidence="1">
    <location>
        <begin position="137"/>
        <end position="162"/>
    </location>
</feature>
<accession>A0A499V7Q3</accession>
<organism evidence="2 3">
    <name type="scientific">Streptomyces antimycoticus</name>
    <dbReference type="NCBI Taxonomy" id="68175"/>
    <lineage>
        <taxon>Bacteria</taxon>
        <taxon>Bacillati</taxon>
        <taxon>Actinomycetota</taxon>
        <taxon>Actinomycetes</taxon>
        <taxon>Kitasatosporales</taxon>
        <taxon>Streptomycetaceae</taxon>
        <taxon>Streptomyces</taxon>
        <taxon>Streptomyces violaceusniger group</taxon>
    </lineage>
</organism>
<sequence>MLQIKRFRKGYPEGPSVRPGPGPGPQEPPPGPTTTGPSAGGEALAPPSPVPMLNGAEGARRDPHRATGPSTVTRPRRSHAPRQMVEIAPLEPPDKGSPRGWLRGDDGHRGVAFADEYEVRAWRRNLDTLRADLTTAEARLPPTGHAQGSPSQGVQQVLDELE</sequence>
<evidence type="ECO:0000256" key="1">
    <source>
        <dbReference type="SAM" id="MobiDB-lite"/>
    </source>
</evidence>
<dbReference type="EMBL" id="AP019620">
    <property type="protein sequence ID" value="BBJ44296.1"/>
    <property type="molecule type" value="Genomic_DNA"/>
</dbReference>
<feature type="region of interest" description="Disordered" evidence="1">
    <location>
        <begin position="1"/>
        <end position="105"/>
    </location>
</feature>
<dbReference type="Proteomes" id="UP000463951">
    <property type="component" value="Chromosome"/>
</dbReference>
<gene>
    <name evidence="2" type="ORF">SSPO_070140</name>
</gene>
<protein>
    <submittedName>
        <fullName evidence="2">Uncharacterized protein</fullName>
    </submittedName>
</protein>
<feature type="compositionally biased region" description="Pro residues" evidence="1">
    <location>
        <begin position="18"/>
        <end position="32"/>
    </location>
</feature>
<name>A0A499V7Q3_9ACTN</name>
<feature type="compositionally biased region" description="Polar residues" evidence="1">
    <location>
        <begin position="146"/>
        <end position="155"/>
    </location>
</feature>
<dbReference type="AlphaFoldDB" id="A0A499V7Q3"/>
<proteinExistence type="predicted"/>
<evidence type="ECO:0000313" key="3">
    <source>
        <dbReference type="Proteomes" id="UP000463951"/>
    </source>
</evidence>
<feature type="compositionally biased region" description="Basic and acidic residues" evidence="1">
    <location>
        <begin position="92"/>
        <end position="105"/>
    </location>
</feature>
<evidence type="ECO:0000313" key="2">
    <source>
        <dbReference type="EMBL" id="BBJ44296.1"/>
    </source>
</evidence>